<sequence length="159" mass="18997">MKILLDDVKLTFKPSETTHNHSIVAIRNSFEEFPNRFLVYYDTRWECFLFLNFKTNVNNESFIINGLSHQLKTDRSNIRLDYISLMVHEKYSESHQEPRVYCHRLYTAELTAFSPEMKFSEFTLDGIQYRWMSIAEMESDNRTMTVNSDIINFVKENIN</sequence>
<gene>
    <name evidence="1" type="ORF">LKD81_01375</name>
</gene>
<dbReference type="Proteomes" id="UP001198182">
    <property type="component" value="Unassembled WGS sequence"/>
</dbReference>
<keyword evidence="2" id="KW-1185">Reference proteome</keyword>
<comment type="caution">
    <text evidence="1">The sequence shown here is derived from an EMBL/GenBank/DDBJ whole genome shotgun (WGS) entry which is preliminary data.</text>
</comment>
<dbReference type="EMBL" id="JAJEQR010000003">
    <property type="protein sequence ID" value="MCC2229653.1"/>
    <property type="molecule type" value="Genomic_DNA"/>
</dbReference>
<protein>
    <submittedName>
        <fullName evidence="1">Uncharacterized protein</fullName>
    </submittedName>
</protein>
<reference evidence="1" key="1">
    <citation type="submission" date="2021-10" db="EMBL/GenBank/DDBJ databases">
        <title>Anaerobic single-cell dispensing facilitates the cultivation of human gut bacteria.</title>
        <authorList>
            <person name="Afrizal A."/>
        </authorList>
    </citation>
    <scope>NUCLEOTIDE SEQUENCE</scope>
    <source>
        <strain evidence="1">CLA-AA-H215</strain>
    </source>
</reference>
<evidence type="ECO:0000313" key="2">
    <source>
        <dbReference type="Proteomes" id="UP001198182"/>
    </source>
</evidence>
<name>A0AAE3E846_9FIRM</name>
<dbReference type="RefSeq" id="WP_308452440.1">
    <property type="nucleotide sequence ID" value="NZ_JAJEQR010000003.1"/>
</dbReference>
<accession>A0AAE3E846</accession>
<organism evidence="1 2">
    <name type="scientific">Hominifimenecus microfluidus</name>
    <dbReference type="NCBI Taxonomy" id="2885348"/>
    <lineage>
        <taxon>Bacteria</taxon>
        <taxon>Bacillati</taxon>
        <taxon>Bacillota</taxon>
        <taxon>Clostridia</taxon>
        <taxon>Lachnospirales</taxon>
        <taxon>Lachnospiraceae</taxon>
        <taxon>Hominifimenecus</taxon>
    </lineage>
</organism>
<proteinExistence type="predicted"/>
<evidence type="ECO:0000313" key="1">
    <source>
        <dbReference type="EMBL" id="MCC2229653.1"/>
    </source>
</evidence>
<dbReference type="AlphaFoldDB" id="A0AAE3E846"/>